<proteinExistence type="predicted"/>
<dbReference type="PANTHER" id="PTHR28674:SF1">
    <property type="entry name" value="NOP PROTEIN CHAPERONE 1"/>
    <property type="match status" value="1"/>
</dbReference>
<sequence>MNDMQHDNTKGKNRAIERLDVEDDEHRHERMHDLLMQLDSKTAAAPQHGPRTFDFGERKTFMAEPPSALLSRVEAFLPQFAASTADITRRAQEDPDSVDIEKLGDEGRYIQMNLGLGVFEERKRGASSSPAGDSDTEMHGSESSATSSDSSSHSQNDESDSSSDGYDSDSSVDIISSAVSMASYRPIRPLPRRKSTRPQIVVLGDTAGKEDGGSPCSSGESQA</sequence>
<evidence type="ECO:0000313" key="3">
    <source>
        <dbReference type="Proteomes" id="UP000053257"/>
    </source>
</evidence>
<keyword evidence="3" id="KW-1185">Reference proteome</keyword>
<protein>
    <submittedName>
        <fullName evidence="2">Uncharacterized protein</fullName>
    </submittedName>
</protein>
<dbReference type="GO" id="GO:0062064">
    <property type="term" value="F:box C/D methylation guide snoRNP complex binding"/>
    <property type="evidence" value="ECO:0007669"/>
    <property type="project" value="TreeGrafter"/>
</dbReference>
<organism evidence="2 3">
    <name type="scientific">Phlebiopsis gigantea (strain 11061_1 CR5-6)</name>
    <name type="common">White-rot fungus</name>
    <name type="synonym">Peniophora gigantea</name>
    <dbReference type="NCBI Taxonomy" id="745531"/>
    <lineage>
        <taxon>Eukaryota</taxon>
        <taxon>Fungi</taxon>
        <taxon>Dikarya</taxon>
        <taxon>Basidiomycota</taxon>
        <taxon>Agaricomycotina</taxon>
        <taxon>Agaricomycetes</taxon>
        <taxon>Polyporales</taxon>
        <taxon>Phanerochaetaceae</taxon>
        <taxon>Phlebiopsis</taxon>
    </lineage>
</organism>
<dbReference type="Pfam" id="PF15370">
    <property type="entry name" value="NOPCHAP1"/>
    <property type="match status" value="1"/>
</dbReference>
<feature type="region of interest" description="Disordered" evidence="1">
    <location>
        <begin position="120"/>
        <end position="223"/>
    </location>
</feature>
<gene>
    <name evidence="2" type="ORF">PHLGIDRAFT_31403</name>
</gene>
<dbReference type="Proteomes" id="UP000053257">
    <property type="component" value="Unassembled WGS sequence"/>
</dbReference>
<accession>A0A0C3NHN1</accession>
<dbReference type="GO" id="GO:0000492">
    <property type="term" value="P:box C/D snoRNP assembly"/>
    <property type="evidence" value="ECO:0007669"/>
    <property type="project" value="InterPro"/>
</dbReference>
<feature type="compositionally biased region" description="Basic and acidic residues" evidence="1">
    <location>
        <begin position="87"/>
        <end position="105"/>
    </location>
</feature>
<dbReference type="STRING" id="745531.A0A0C3NHN1"/>
<feature type="region of interest" description="Disordered" evidence="1">
    <location>
        <begin position="86"/>
        <end position="105"/>
    </location>
</feature>
<feature type="compositionally biased region" description="Low complexity" evidence="1">
    <location>
        <begin position="141"/>
        <end position="154"/>
    </location>
</feature>
<evidence type="ECO:0000256" key="1">
    <source>
        <dbReference type="SAM" id="MobiDB-lite"/>
    </source>
</evidence>
<name>A0A0C3NHN1_PHLG1</name>
<reference evidence="2 3" key="1">
    <citation type="journal article" date="2014" name="PLoS Genet.">
        <title>Analysis of the Phlebiopsis gigantea genome, transcriptome and secretome provides insight into its pioneer colonization strategies of wood.</title>
        <authorList>
            <person name="Hori C."/>
            <person name="Ishida T."/>
            <person name="Igarashi K."/>
            <person name="Samejima M."/>
            <person name="Suzuki H."/>
            <person name="Master E."/>
            <person name="Ferreira P."/>
            <person name="Ruiz-Duenas F.J."/>
            <person name="Held B."/>
            <person name="Canessa P."/>
            <person name="Larrondo L.F."/>
            <person name="Schmoll M."/>
            <person name="Druzhinina I.S."/>
            <person name="Kubicek C.P."/>
            <person name="Gaskell J.A."/>
            <person name="Kersten P."/>
            <person name="St John F."/>
            <person name="Glasner J."/>
            <person name="Sabat G."/>
            <person name="Splinter BonDurant S."/>
            <person name="Syed K."/>
            <person name="Yadav J."/>
            <person name="Mgbeahuruike A.C."/>
            <person name="Kovalchuk A."/>
            <person name="Asiegbu F.O."/>
            <person name="Lackner G."/>
            <person name="Hoffmeister D."/>
            <person name="Rencoret J."/>
            <person name="Gutierrez A."/>
            <person name="Sun H."/>
            <person name="Lindquist E."/>
            <person name="Barry K."/>
            <person name="Riley R."/>
            <person name="Grigoriev I.V."/>
            <person name="Henrissat B."/>
            <person name="Kues U."/>
            <person name="Berka R.M."/>
            <person name="Martinez A.T."/>
            <person name="Covert S.F."/>
            <person name="Blanchette R.A."/>
            <person name="Cullen D."/>
        </authorList>
    </citation>
    <scope>NUCLEOTIDE SEQUENCE [LARGE SCALE GENOMIC DNA]</scope>
    <source>
        <strain evidence="2 3">11061_1 CR5-6</strain>
    </source>
</reference>
<dbReference type="InterPro" id="IPR027921">
    <property type="entry name" value="NOPCHAP1"/>
</dbReference>
<feature type="region of interest" description="Disordered" evidence="1">
    <location>
        <begin position="1"/>
        <end position="26"/>
    </location>
</feature>
<dbReference type="EMBL" id="KN840578">
    <property type="protein sequence ID" value="KIP04324.1"/>
    <property type="molecule type" value="Genomic_DNA"/>
</dbReference>
<feature type="compositionally biased region" description="Low complexity" evidence="1">
    <location>
        <begin position="162"/>
        <end position="183"/>
    </location>
</feature>
<dbReference type="PANTHER" id="PTHR28674">
    <property type="entry name" value="SIMILAR TO DNA SEGMENT, CHR 10, WAYNE STATE UNIVERSITY 102,-EXPRESSED"/>
    <property type="match status" value="1"/>
</dbReference>
<dbReference type="AlphaFoldDB" id="A0A0C3NHN1"/>
<evidence type="ECO:0000313" key="2">
    <source>
        <dbReference type="EMBL" id="KIP04324.1"/>
    </source>
</evidence>
<dbReference type="OrthoDB" id="1112980at2759"/>
<dbReference type="HOGENOM" id="CLU_108136_0_0_1"/>